<protein>
    <recommendedName>
        <fullName evidence="2">UBC core domain-containing protein</fullName>
    </recommendedName>
</protein>
<evidence type="ECO:0000313" key="4">
    <source>
        <dbReference type="Proteomes" id="UP000663828"/>
    </source>
</evidence>
<evidence type="ECO:0000313" key="3">
    <source>
        <dbReference type="EMBL" id="CAF1488954.1"/>
    </source>
</evidence>
<dbReference type="PANTHER" id="PTHR24067">
    <property type="entry name" value="UBIQUITIN-CONJUGATING ENZYME E2"/>
    <property type="match status" value="1"/>
</dbReference>
<comment type="caution">
    <text evidence="3">The sequence shown here is derived from an EMBL/GenBank/DDBJ whole genome shotgun (WGS) entry which is preliminary data.</text>
</comment>
<feature type="domain" description="UBC core" evidence="2">
    <location>
        <begin position="28"/>
        <end position="181"/>
    </location>
</feature>
<feature type="region of interest" description="Disordered" evidence="1">
    <location>
        <begin position="28"/>
        <end position="54"/>
    </location>
</feature>
<dbReference type="Pfam" id="PF00179">
    <property type="entry name" value="UQ_con"/>
    <property type="match status" value="1"/>
</dbReference>
<dbReference type="Proteomes" id="UP000663828">
    <property type="component" value="Unassembled WGS sequence"/>
</dbReference>
<reference evidence="3" key="1">
    <citation type="submission" date="2021-02" db="EMBL/GenBank/DDBJ databases">
        <authorList>
            <person name="Nowell W R."/>
        </authorList>
    </citation>
    <scope>NUCLEOTIDE SEQUENCE</scope>
</reference>
<dbReference type="Gene3D" id="3.10.110.10">
    <property type="entry name" value="Ubiquitin Conjugating Enzyme"/>
    <property type="match status" value="1"/>
</dbReference>
<evidence type="ECO:0000256" key="1">
    <source>
        <dbReference type="SAM" id="MobiDB-lite"/>
    </source>
</evidence>
<dbReference type="InterPro" id="IPR000608">
    <property type="entry name" value="UBC"/>
</dbReference>
<proteinExistence type="predicted"/>
<gene>
    <name evidence="3" type="ORF">XAT740_LOCUS38972</name>
</gene>
<dbReference type="CDD" id="cd00195">
    <property type="entry name" value="UBCc_UEV"/>
    <property type="match status" value="1"/>
</dbReference>
<feature type="compositionally biased region" description="Polar residues" evidence="1">
    <location>
        <begin position="34"/>
        <end position="44"/>
    </location>
</feature>
<dbReference type="AlphaFoldDB" id="A0A815SD09"/>
<organism evidence="3 4">
    <name type="scientific">Adineta ricciae</name>
    <name type="common">Rotifer</name>
    <dbReference type="NCBI Taxonomy" id="249248"/>
    <lineage>
        <taxon>Eukaryota</taxon>
        <taxon>Metazoa</taxon>
        <taxon>Spiralia</taxon>
        <taxon>Gnathifera</taxon>
        <taxon>Rotifera</taxon>
        <taxon>Eurotatoria</taxon>
        <taxon>Bdelloidea</taxon>
        <taxon>Adinetida</taxon>
        <taxon>Adinetidae</taxon>
        <taxon>Adineta</taxon>
    </lineage>
</organism>
<accession>A0A815SD09</accession>
<dbReference type="InterPro" id="IPR050113">
    <property type="entry name" value="Ub_conjugating_enzyme"/>
</dbReference>
<sequence>MATGTNTRILEAYSGLVEWARSTAGTPGRIYEHQGSSLEQSGDNVPTDERYNNSASSDSINYAIIIRGLVYPSNDPPFNGRGLPIEIRVPDGYPAEPPEVYMRIQLRHPNIEKNGRICTELLDPETGYEDMSLIEVVKLVVQLMKEPETDTGVDSEALYLYEEVQSTYNQNITAAVMAQERR</sequence>
<dbReference type="PROSITE" id="PS50127">
    <property type="entry name" value="UBC_2"/>
    <property type="match status" value="1"/>
</dbReference>
<dbReference type="EMBL" id="CAJNOR010004269">
    <property type="protein sequence ID" value="CAF1488954.1"/>
    <property type="molecule type" value="Genomic_DNA"/>
</dbReference>
<dbReference type="SMART" id="SM00212">
    <property type="entry name" value="UBCc"/>
    <property type="match status" value="1"/>
</dbReference>
<name>A0A815SD09_ADIRI</name>
<dbReference type="InterPro" id="IPR016135">
    <property type="entry name" value="UBQ-conjugating_enzyme/RWD"/>
</dbReference>
<keyword evidence="4" id="KW-1185">Reference proteome</keyword>
<evidence type="ECO:0000259" key="2">
    <source>
        <dbReference type="PROSITE" id="PS50127"/>
    </source>
</evidence>
<dbReference type="SUPFAM" id="SSF54495">
    <property type="entry name" value="UBC-like"/>
    <property type="match status" value="1"/>
</dbReference>